<dbReference type="PROSITE" id="PS50853">
    <property type="entry name" value="FN3"/>
    <property type="match status" value="1"/>
</dbReference>
<reference evidence="4" key="1">
    <citation type="journal article" date="2019" name="Int. J. Syst. Evol. Microbiol.">
        <title>The Global Catalogue of Microorganisms (GCM) 10K type strain sequencing project: providing services to taxonomists for standard genome sequencing and annotation.</title>
        <authorList>
            <consortium name="The Broad Institute Genomics Platform"/>
            <consortium name="The Broad Institute Genome Sequencing Center for Infectious Disease"/>
            <person name="Wu L."/>
            <person name="Ma J."/>
        </authorList>
    </citation>
    <scope>NUCLEOTIDE SEQUENCE [LARGE SCALE GENOMIC DNA]</scope>
    <source>
        <strain evidence="4">CECT 8289</strain>
    </source>
</reference>
<dbReference type="InterPro" id="IPR003961">
    <property type="entry name" value="FN3_dom"/>
</dbReference>
<dbReference type="SUPFAM" id="SSF49478">
    <property type="entry name" value="Cna protein B-type domain"/>
    <property type="match status" value="1"/>
</dbReference>
<sequence length="1745" mass="175588">MKKTLPQLWVQISASVKTTLLLLSLITFGSKVSFAQFGANTCMGAQTIKLNLASTNVSLLSGTPGTVGVRYKYSNANVGGTIAIDVIAELVALQYGTVYNNTRFTLEPDNIGNPPSGTGFGVDGNFQPSFIGTATTISNPNGTNENLFSTWKFTLVLNSNNNINVYAPIVAQVIDNDGGAGSATTPTIQESVTSITNPSSKTLSSTTNQTLVGNTSTGPTVNQAGIGVSPDYTAYFYYNNVNNFTLRFNHNIRIQNGTFNAPTSNFNRYSSMHVGCDYAGDVPFTLTTISGTVFNDANGLNGTPANTVDGTGTNVGGTLFATLFDNTTGNVLLTVPVNADGTYLFNGITPGNNYSVSISNVNVPVGQTTAPATTLPAGWVNTGENNSTAAGNDGTVNGIYNIGVVNTNTSNVNFGIEQRPTAGAGTNSAVNPGGTTQVTVPANTFTNTTASSDPTPGTVTSIRITSFPTGATTIVINGTSYTSATFPGGGVVVPTDANGNPTQTITVDPTASGATSVSIPFVAIDNAGVESSNTGTAVLNFTAIAIGGNVFNDANGLNGTPANTVDGTLYTAAGLNAVLVDNTTGLVVATTPVTGGTYNFTNLNSGNYSVQITTNTATVGATPPTVVPPTGYVNTGENNGAGAGSDGTPNGIINIGAVSTTQNQVNFGIEQRPTAGSGSNTVGNPGGTTQVTVPASTFTNITASGDIAPGTVTSIRITSFPTGATTIVINGTSYTSATFPGGGVVVPTDASGNPTQTITIDPAANGATSISIPFVAIDNAGVASSNTGTAVINFVTPTISGTVFNDANGLNGTPANTVDGTGTNAGGLNANLINALGNVVATVPVNADGTYNFTNVNAGNYTVQISTTAGTVGNPAPAVVLPAGYVATGENIGAGAGSDGTPNGISATITVNATNITNVNFGIEQRPTAGAGTNSAVNPGGTTQVTVPANTFTNTTASSDPTPGTVTSIRITSFPTGATTIVINGTSYTSATFPGGGVVVPTDANGNPTQTITVDPTASGATSVSIPFVAIDNAGVESSNTGTAVLNFTAIAIGGNVFNDANGLNGTPANTVDGTLYTAAGLNAVLVDNTTGLVVATTPVTGGTYNFTNLNSGNYSVQITTNTATVGATPPTVVPPTGYVNTGENNGAGAGSDGTPNGIINIGAVSTTQNQVNFGIEQRPTAGSGSNTVGNPGGTTQVTVPASTFTNITASGDIAPGTVTSIRITSFPTGATTIVINGTSYTSATFPGGGVVVPTDASGNPTQTITIDPAANGATSISIPFVAIDNAGVASSNTGTAVINFVTPTISGTVFNDANGLNGTPANTVDGTGTNAGGLNANLINALGNVVATVPVNADGTYNFTNVNAGNYTVQINTTAGTVGNPAPAVVLPAGYVATGENIGAGAGSDGTPNGISATITVNATNITNVNFGIDRTPTSNNQTYTIATPTANSFLTLNGTGAAGSPGPLTGSDPEDLPTAGSLSTRTIQITQLTNNGNELWYNGVKITLGADGINPPSLTNPFTISNYNPSLLQIRFTGIGSTSTSFNYRFVDAAGVPSTTAATYNVNWLTVLPVNLISFQASATAQGHNIKWVTAAEINLSRYELEYSLNGNTYKYITTVAARNASTQQTYSYFQAPNDGVATYYYRLKIVEADGSFTYSNVSIINEKRAVKVSVSPNPTVDVVRATGLVAGNQVTVFDATGKKVAQQLATNNTATISLVGKSTGIYYLIVTDKNGERIAEVSVIKK</sequence>
<comment type="caution">
    <text evidence="3">The sequence shown here is derived from an EMBL/GenBank/DDBJ whole genome shotgun (WGS) entry which is preliminary data.</text>
</comment>
<gene>
    <name evidence="3" type="ORF">ACFOWM_08415</name>
</gene>
<feature type="region of interest" description="Disordered" evidence="1">
    <location>
        <begin position="1457"/>
        <end position="1476"/>
    </location>
</feature>
<dbReference type="EMBL" id="JBHSCZ010000002">
    <property type="protein sequence ID" value="MFC4262896.1"/>
    <property type="molecule type" value="Genomic_DNA"/>
</dbReference>
<dbReference type="RefSeq" id="WP_379708803.1">
    <property type="nucleotide sequence ID" value="NZ_JBHSCZ010000002.1"/>
</dbReference>
<dbReference type="InterPro" id="IPR026444">
    <property type="entry name" value="Secre_tail"/>
</dbReference>
<dbReference type="NCBIfam" id="TIGR04183">
    <property type="entry name" value="Por_Secre_tail"/>
    <property type="match status" value="1"/>
</dbReference>
<evidence type="ECO:0000313" key="3">
    <source>
        <dbReference type="EMBL" id="MFC4262896.1"/>
    </source>
</evidence>
<feature type="domain" description="Fibronectin type-III" evidence="2">
    <location>
        <begin position="282"/>
        <end position="377"/>
    </location>
</feature>
<proteinExistence type="predicted"/>
<organism evidence="3 4">
    <name type="scientific">Ferruginibacter yonginensis</name>
    <dbReference type="NCBI Taxonomy" id="1310416"/>
    <lineage>
        <taxon>Bacteria</taxon>
        <taxon>Pseudomonadati</taxon>
        <taxon>Bacteroidota</taxon>
        <taxon>Chitinophagia</taxon>
        <taxon>Chitinophagales</taxon>
        <taxon>Chitinophagaceae</taxon>
        <taxon>Ferruginibacter</taxon>
    </lineage>
</organism>
<dbReference type="InterPro" id="IPR013783">
    <property type="entry name" value="Ig-like_fold"/>
</dbReference>
<name>A0ABV8QRG5_9BACT</name>
<dbReference type="Pfam" id="PF18962">
    <property type="entry name" value="Por_Secre_tail"/>
    <property type="match status" value="1"/>
</dbReference>
<evidence type="ECO:0000313" key="4">
    <source>
        <dbReference type="Proteomes" id="UP001595907"/>
    </source>
</evidence>
<protein>
    <submittedName>
        <fullName evidence="3">T9SS type A sorting domain-containing protein</fullName>
    </submittedName>
</protein>
<accession>A0ABV8QRG5</accession>
<dbReference type="Proteomes" id="UP001595907">
    <property type="component" value="Unassembled WGS sequence"/>
</dbReference>
<evidence type="ECO:0000256" key="1">
    <source>
        <dbReference type="SAM" id="MobiDB-lite"/>
    </source>
</evidence>
<dbReference type="SUPFAM" id="SSF117074">
    <property type="entry name" value="Hypothetical protein PA1324"/>
    <property type="match status" value="1"/>
</dbReference>
<keyword evidence="4" id="KW-1185">Reference proteome</keyword>
<evidence type="ECO:0000259" key="2">
    <source>
        <dbReference type="PROSITE" id="PS50853"/>
    </source>
</evidence>
<dbReference type="Gene3D" id="2.60.40.10">
    <property type="entry name" value="Immunoglobulins"/>
    <property type="match status" value="5"/>
</dbReference>